<dbReference type="RefSeq" id="WP_378110303.1">
    <property type="nucleotide sequence ID" value="NZ_JBHSNC010000010.1"/>
</dbReference>
<organism evidence="1 2">
    <name type="scientific">Cohnella yongneupensis</name>
    <dbReference type="NCBI Taxonomy" id="425006"/>
    <lineage>
        <taxon>Bacteria</taxon>
        <taxon>Bacillati</taxon>
        <taxon>Bacillota</taxon>
        <taxon>Bacilli</taxon>
        <taxon>Bacillales</taxon>
        <taxon>Paenibacillaceae</taxon>
        <taxon>Cohnella</taxon>
    </lineage>
</organism>
<sequence length="564" mass="62110">MQSLARNGFSSAQVKKALHAANRQIDFRYELVNASNQYIRDLTTITEASVSVSIESEIKRTARFTLLDDGSVNFLSDRIKPYVRVMIPRSASYGRTIFYDDFETGLNGWSTAGSGVISASTVGTYKTLKKTVNGDPNGGTKALSVTVNDFDLSAFVYRESISGSNGTRIGLEDPSGNGYGISIGYASTPSDSTISIVRRASSSLTTITPTTNLTVNINQWYTFRLSKRGNVITASVYNGRITDFTSGLIASMSIIDDTYNTFNTVVVRGGTEFHVDDLRVVDKQDTGFVEFPLGVFLLATPKRKSDQSGQVTRNIEAYDQLQVLRDDRTTGQYLIAANTGYIAAVKTLLDSAGITLQNLTPSSKVIPVDREWDGGTPRLTIINDLLSALNYNPLFFDENGVAVAWPYITPDQRAAEYTYADNQESVIFPEVEETLDLFDIPNQFVLIVSQPDRAVLKSIYTNSNPASLTSTVNRGRTITTYLPVDAVDQTTLDNLAQAAAFKASQVYQAVTFETAIMPQHSYNDVYNFQFSRLGISEKYEEIGWTLPMKSGGQMEHTIRRVVSV</sequence>
<evidence type="ECO:0000313" key="2">
    <source>
        <dbReference type="Proteomes" id="UP001596108"/>
    </source>
</evidence>
<dbReference type="EMBL" id="JBHSNC010000010">
    <property type="protein sequence ID" value="MFC5528465.1"/>
    <property type="molecule type" value="Genomic_DNA"/>
</dbReference>
<dbReference type="Gene3D" id="2.60.120.560">
    <property type="entry name" value="Exo-inulinase, domain 1"/>
    <property type="match status" value="1"/>
</dbReference>
<keyword evidence="2" id="KW-1185">Reference proteome</keyword>
<accession>A0ABW0QUG9</accession>
<gene>
    <name evidence="1" type="ORF">ACFPQ4_03235</name>
</gene>
<protein>
    <submittedName>
        <fullName evidence="1">Uncharacterized protein</fullName>
    </submittedName>
</protein>
<evidence type="ECO:0000313" key="1">
    <source>
        <dbReference type="EMBL" id="MFC5528465.1"/>
    </source>
</evidence>
<proteinExistence type="predicted"/>
<dbReference type="Proteomes" id="UP001596108">
    <property type="component" value="Unassembled WGS sequence"/>
</dbReference>
<reference evidence="2" key="1">
    <citation type="journal article" date="2019" name="Int. J. Syst. Evol. Microbiol.">
        <title>The Global Catalogue of Microorganisms (GCM) 10K type strain sequencing project: providing services to taxonomists for standard genome sequencing and annotation.</title>
        <authorList>
            <consortium name="The Broad Institute Genomics Platform"/>
            <consortium name="The Broad Institute Genome Sequencing Center for Infectious Disease"/>
            <person name="Wu L."/>
            <person name="Ma J."/>
        </authorList>
    </citation>
    <scope>NUCLEOTIDE SEQUENCE [LARGE SCALE GENOMIC DNA]</scope>
    <source>
        <strain evidence="2">CGMCC 1.18578</strain>
    </source>
</reference>
<comment type="caution">
    <text evidence="1">The sequence shown here is derived from an EMBL/GenBank/DDBJ whole genome shotgun (WGS) entry which is preliminary data.</text>
</comment>
<name>A0ABW0QUG9_9BACL</name>